<sequence>NSIIGADSSNLIDTEEAIQVYMYDVFAQLMGQIFTNINQVIKEEKQREGWEKNGKRVSLKEPKAIMTTKKTAGF</sequence>
<gene>
    <name evidence="1" type="ORF">CUR37_09820</name>
</gene>
<dbReference type="Proteomes" id="UP000234349">
    <property type="component" value="Unassembled WGS sequence"/>
</dbReference>
<name>A0AAX0V9B0_LATSK</name>
<evidence type="ECO:0000313" key="2">
    <source>
        <dbReference type="Proteomes" id="UP000234349"/>
    </source>
</evidence>
<dbReference type="EMBL" id="MKGH01000062">
    <property type="protein sequence ID" value="PKX76002.1"/>
    <property type="molecule type" value="Genomic_DNA"/>
</dbReference>
<feature type="non-terminal residue" evidence="1">
    <location>
        <position position="1"/>
    </location>
</feature>
<evidence type="ECO:0000313" key="1">
    <source>
        <dbReference type="EMBL" id="PKX76002.1"/>
    </source>
</evidence>
<protein>
    <submittedName>
        <fullName evidence="1">Uncharacterized protein</fullName>
    </submittedName>
</protein>
<reference evidence="1 2" key="1">
    <citation type="submission" date="2016-09" db="EMBL/GenBank/DDBJ databases">
        <authorList>
            <person name="Inglin R.C."/>
        </authorList>
    </citation>
    <scope>NUCLEOTIDE SEQUENCE [LARGE SCALE GENOMIC DNA]</scope>
    <source>
        <strain evidence="1 2">RI-517</strain>
    </source>
</reference>
<accession>A0AAX0V9B0</accession>
<proteinExistence type="predicted"/>
<dbReference type="AlphaFoldDB" id="A0AAX0V9B0"/>
<comment type="caution">
    <text evidence="1">The sequence shown here is derived from an EMBL/GenBank/DDBJ whole genome shotgun (WGS) entry which is preliminary data.</text>
</comment>
<organism evidence="1 2">
    <name type="scientific">Latilactobacillus sakei</name>
    <name type="common">Lactobacillus sakei</name>
    <dbReference type="NCBI Taxonomy" id="1599"/>
    <lineage>
        <taxon>Bacteria</taxon>
        <taxon>Bacillati</taxon>
        <taxon>Bacillota</taxon>
        <taxon>Bacilli</taxon>
        <taxon>Lactobacillales</taxon>
        <taxon>Lactobacillaceae</taxon>
        <taxon>Latilactobacillus</taxon>
    </lineage>
</organism>